<keyword evidence="6" id="KW-0862">Zinc</keyword>
<keyword evidence="5 9" id="KW-0378">Hydrolase</keyword>
<feature type="domain" description="Adenosine deaminase" evidence="8">
    <location>
        <begin position="22"/>
        <end position="358"/>
    </location>
</feature>
<protein>
    <recommendedName>
        <fullName evidence="3">adenosine deaminase</fullName>
        <ecNumber evidence="3">3.5.4.4</ecNumber>
    </recommendedName>
</protein>
<sequence length="367" mass="40072">MTTELFPVPYGVAPHDPLLSLPKCSLHDHLDGGLRPQTIVELADEIGHDLPAADADGLRAWFQESCDSGDLVRYLAPFEHTTAVMQTSGGLQRVAREWVLDQVADGVVYAEARWAPEQHTADGLTLDETVEAVQAGLDDGIAAAALEGKTIMARQIVTAMRHADRSEEIARLALRHRDNGVAGFDIAGAEAGFPPSRHQAAFDLLHRENFPVTIHAGEAAGPESIWEALQLCHAQRIGHGVRLLEDSEISDADPKLGRLSAWVLDQQVPLELCPSSNLQTGAATSIADHPINWLKSRGFNITVNPDNRLMSGTSMTREMRRLVDEAGWDTDDLMWVSVNALESSFLDFDSRLGLLDDIVLPGYERVS</sequence>
<evidence type="ECO:0000259" key="8">
    <source>
        <dbReference type="Pfam" id="PF00962"/>
    </source>
</evidence>
<comment type="similarity">
    <text evidence="2">Belongs to the metallo-dependent hydrolases superfamily. Adenosine and AMP deaminases family.</text>
</comment>
<evidence type="ECO:0000313" key="10">
    <source>
        <dbReference type="Proteomes" id="UP000539111"/>
    </source>
</evidence>
<dbReference type="GO" id="GO:0006154">
    <property type="term" value="P:adenosine catabolic process"/>
    <property type="evidence" value="ECO:0007669"/>
    <property type="project" value="TreeGrafter"/>
</dbReference>
<comment type="caution">
    <text evidence="9">The sequence shown here is derived from an EMBL/GenBank/DDBJ whole genome shotgun (WGS) entry which is preliminary data.</text>
</comment>
<evidence type="ECO:0000256" key="7">
    <source>
        <dbReference type="ARBA" id="ARBA00023080"/>
    </source>
</evidence>
<dbReference type="GO" id="GO:0009117">
    <property type="term" value="P:nucleotide metabolic process"/>
    <property type="evidence" value="ECO:0007669"/>
    <property type="project" value="UniProtKB-KW"/>
</dbReference>
<organism evidence="9 10">
    <name type="scientific">Spelaeicoccus albus</name>
    <dbReference type="NCBI Taxonomy" id="1280376"/>
    <lineage>
        <taxon>Bacteria</taxon>
        <taxon>Bacillati</taxon>
        <taxon>Actinomycetota</taxon>
        <taxon>Actinomycetes</taxon>
        <taxon>Micrococcales</taxon>
        <taxon>Brevibacteriaceae</taxon>
        <taxon>Spelaeicoccus</taxon>
    </lineage>
</organism>
<dbReference type="GO" id="GO:0005829">
    <property type="term" value="C:cytosol"/>
    <property type="evidence" value="ECO:0007669"/>
    <property type="project" value="TreeGrafter"/>
</dbReference>
<dbReference type="Proteomes" id="UP000539111">
    <property type="component" value="Unassembled WGS sequence"/>
</dbReference>
<dbReference type="FunFam" id="3.20.20.140:FF:000020">
    <property type="entry name" value="Adenosine deaminase"/>
    <property type="match status" value="1"/>
</dbReference>
<evidence type="ECO:0000256" key="1">
    <source>
        <dbReference type="ARBA" id="ARBA00001947"/>
    </source>
</evidence>
<gene>
    <name evidence="9" type="ORF">BJY26_003576</name>
</gene>
<dbReference type="NCBIfam" id="NF006847">
    <property type="entry name" value="PRK09358.1-2"/>
    <property type="match status" value="1"/>
</dbReference>
<dbReference type="GO" id="GO:0004000">
    <property type="term" value="F:adenosine deaminase activity"/>
    <property type="evidence" value="ECO:0007669"/>
    <property type="project" value="TreeGrafter"/>
</dbReference>
<accession>A0A7Z0D5H5</accession>
<keyword evidence="7" id="KW-0546">Nucleotide metabolism</keyword>
<dbReference type="PANTHER" id="PTHR11409">
    <property type="entry name" value="ADENOSINE DEAMINASE"/>
    <property type="match status" value="1"/>
</dbReference>
<dbReference type="AlphaFoldDB" id="A0A7Z0D5H5"/>
<keyword evidence="10" id="KW-1185">Reference proteome</keyword>
<evidence type="ECO:0000256" key="4">
    <source>
        <dbReference type="ARBA" id="ARBA00022723"/>
    </source>
</evidence>
<comment type="cofactor">
    <cofactor evidence="1">
        <name>Zn(2+)</name>
        <dbReference type="ChEBI" id="CHEBI:29105"/>
    </cofactor>
</comment>
<dbReference type="GO" id="GO:0046103">
    <property type="term" value="P:inosine biosynthetic process"/>
    <property type="evidence" value="ECO:0007669"/>
    <property type="project" value="TreeGrafter"/>
</dbReference>
<dbReference type="InterPro" id="IPR006330">
    <property type="entry name" value="Ado/ade_deaminase"/>
</dbReference>
<dbReference type="GO" id="GO:0043103">
    <property type="term" value="P:hypoxanthine salvage"/>
    <property type="evidence" value="ECO:0007669"/>
    <property type="project" value="TreeGrafter"/>
</dbReference>
<evidence type="ECO:0000256" key="2">
    <source>
        <dbReference type="ARBA" id="ARBA00006676"/>
    </source>
</evidence>
<dbReference type="RefSeq" id="WP_179429524.1">
    <property type="nucleotide sequence ID" value="NZ_JACBZP010000001.1"/>
</dbReference>
<dbReference type="PANTHER" id="PTHR11409:SF43">
    <property type="entry name" value="ADENOSINE DEAMINASE"/>
    <property type="match status" value="1"/>
</dbReference>
<evidence type="ECO:0000256" key="5">
    <source>
        <dbReference type="ARBA" id="ARBA00022801"/>
    </source>
</evidence>
<dbReference type="InterPro" id="IPR001365">
    <property type="entry name" value="A_deaminase_dom"/>
</dbReference>
<dbReference type="Gene3D" id="3.20.20.140">
    <property type="entry name" value="Metal-dependent hydrolases"/>
    <property type="match status" value="1"/>
</dbReference>
<dbReference type="InterPro" id="IPR032466">
    <property type="entry name" value="Metal_Hydrolase"/>
</dbReference>
<dbReference type="EMBL" id="JACBZP010000001">
    <property type="protein sequence ID" value="NYI69270.1"/>
    <property type="molecule type" value="Genomic_DNA"/>
</dbReference>
<evidence type="ECO:0000256" key="6">
    <source>
        <dbReference type="ARBA" id="ARBA00022833"/>
    </source>
</evidence>
<proteinExistence type="inferred from homology"/>
<name>A0A7Z0D5H5_9MICO</name>
<keyword evidence="4" id="KW-0479">Metal-binding</keyword>
<dbReference type="GO" id="GO:0046872">
    <property type="term" value="F:metal ion binding"/>
    <property type="evidence" value="ECO:0007669"/>
    <property type="project" value="UniProtKB-KW"/>
</dbReference>
<dbReference type="EC" id="3.5.4.4" evidence="3"/>
<evidence type="ECO:0000313" key="9">
    <source>
        <dbReference type="EMBL" id="NYI69270.1"/>
    </source>
</evidence>
<evidence type="ECO:0000256" key="3">
    <source>
        <dbReference type="ARBA" id="ARBA00012784"/>
    </source>
</evidence>
<dbReference type="Pfam" id="PF00962">
    <property type="entry name" value="A_deaminase"/>
    <property type="match status" value="1"/>
</dbReference>
<dbReference type="NCBIfam" id="TIGR01430">
    <property type="entry name" value="aden_deam"/>
    <property type="match status" value="1"/>
</dbReference>
<dbReference type="SUPFAM" id="SSF51556">
    <property type="entry name" value="Metallo-dependent hydrolases"/>
    <property type="match status" value="1"/>
</dbReference>
<reference evidence="9 10" key="1">
    <citation type="submission" date="2020-07" db="EMBL/GenBank/DDBJ databases">
        <title>Sequencing the genomes of 1000 actinobacteria strains.</title>
        <authorList>
            <person name="Klenk H.-P."/>
        </authorList>
    </citation>
    <scope>NUCLEOTIDE SEQUENCE [LARGE SCALE GENOMIC DNA]</scope>
    <source>
        <strain evidence="9 10">DSM 26341</strain>
    </source>
</reference>